<feature type="signal peptide" evidence="4">
    <location>
        <begin position="1"/>
        <end position="18"/>
    </location>
</feature>
<evidence type="ECO:0000313" key="5">
    <source>
        <dbReference type="EMBL" id="CAL4175995.1"/>
    </source>
</evidence>
<evidence type="ECO:0000256" key="4">
    <source>
        <dbReference type="SAM" id="SignalP"/>
    </source>
</evidence>
<comment type="caution">
    <text evidence="5">The sequence shown here is derived from an EMBL/GenBank/DDBJ whole genome shotgun (WGS) entry which is preliminary data.</text>
</comment>
<keyword evidence="6" id="KW-1185">Reference proteome</keyword>
<gene>
    <name evidence="5" type="ORF">MNOR_LOCUS34719</name>
</gene>
<evidence type="ECO:0000256" key="2">
    <source>
        <dbReference type="ARBA" id="ARBA00022729"/>
    </source>
</evidence>
<dbReference type="AlphaFoldDB" id="A0AAV2S985"/>
<name>A0AAV2S985_MEGNR</name>
<reference evidence="5 6" key="1">
    <citation type="submission" date="2024-05" db="EMBL/GenBank/DDBJ databases">
        <authorList>
            <person name="Wallberg A."/>
        </authorList>
    </citation>
    <scope>NUCLEOTIDE SEQUENCE [LARGE SCALE GENOMIC DNA]</scope>
</reference>
<dbReference type="Gene3D" id="3.80.10.10">
    <property type="entry name" value="Ribonuclease Inhibitor"/>
    <property type="match status" value="1"/>
</dbReference>
<organism evidence="5 6">
    <name type="scientific">Meganyctiphanes norvegica</name>
    <name type="common">Northern krill</name>
    <name type="synonym">Thysanopoda norvegica</name>
    <dbReference type="NCBI Taxonomy" id="48144"/>
    <lineage>
        <taxon>Eukaryota</taxon>
        <taxon>Metazoa</taxon>
        <taxon>Ecdysozoa</taxon>
        <taxon>Arthropoda</taxon>
        <taxon>Crustacea</taxon>
        <taxon>Multicrustacea</taxon>
        <taxon>Malacostraca</taxon>
        <taxon>Eumalacostraca</taxon>
        <taxon>Eucarida</taxon>
        <taxon>Euphausiacea</taxon>
        <taxon>Euphausiidae</taxon>
        <taxon>Meganyctiphanes</taxon>
    </lineage>
</organism>
<protein>
    <recommendedName>
        <fullName evidence="7">Oplophorus-luciferin 2-monooxygenase non-catalytic subunit</fullName>
    </recommendedName>
</protein>
<feature type="chain" id="PRO_5043495017" description="Oplophorus-luciferin 2-monooxygenase non-catalytic subunit" evidence="4">
    <location>
        <begin position="19"/>
        <end position="345"/>
    </location>
</feature>
<dbReference type="PANTHER" id="PTHR24369:SF210">
    <property type="entry name" value="CHAOPTIN-RELATED"/>
    <property type="match status" value="1"/>
</dbReference>
<evidence type="ECO:0000256" key="1">
    <source>
        <dbReference type="ARBA" id="ARBA00022614"/>
    </source>
</evidence>
<dbReference type="InterPro" id="IPR001611">
    <property type="entry name" value="Leu-rich_rpt"/>
</dbReference>
<keyword evidence="3" id="KW-0677">Repeat</keyword>
<dbReference type="PANTHER" id="PTHR24369">
    <property type="entry name" value="ANTIGEN BSP, PUTATIVE-RELATED"/>
    <property type="match status" value="1"/>
</dbReference>
<keyword evidence="2 4" id="KW-0732">Signal</keyword>
<dbReference type="SMART" id="SM00369">
    <property type="entry name" value="LRR_TYP"/>
    <property type="match status" value="3"/>
</dbReference>
<dbReference type="InterPro" id="IPR050541">
    <property type="entry name" value="LRR_TM_domain-containing"/>
</dbReference>
<evidence type="ECO:0000256" key="3">
    <source>
        <dbReference type="ARBA" id="ARBA00022737"/>
    </source>
</evidence>
<accession>A0AAV2S985</accession>
<dbReference type="GO" id="GO:0005886">
    <property type="term" value="C:plasma membrane"/>
    <property type="evidence" value="ECO:0007669"/>
    <property type="project" value="TreeGrafter"/>
</dbReference>
<proteinExistence type="predicted"/>
<dbReference type="InterPro" id="IPR032675">
    <property type="entry name" value="LRR_dom_sf"/>
</dbReference>
<dbReference type="EMBL" id="CAXKWB010054591">
    <property type="protein sequence ID" value="CAL4175995.1"/>
    <property type="molecule type" value="Genomic_DNA"/>
</dbReference>
<evidence type="ECO:0008006" key="7">
    <source>
        <dbReference type="Google" id="ProtNLM"/>
    </source>
</evidence>
<dbReference type="Pfam" id="PF13855">
    <property type="entry name" value="LRR_8"/>
    <property type="match status" value="1"/>
</dbReference>
<keyword evidence="1" id="KW-0433">Leucine-rich repeat</keyword>
<dbReference type="InterPro" id="IPR003591">
    <property type="entry name" value="Leu-rich_rpt_typical-subtyp"/>
</dbReference>
<dbReference type="SUPFAM" id="SSF52058">
    <property type="entry name" value="L domain-like"/>
    <property type="match status" value="1"/>
</dbReference>
<evidence type="ECO:0000313" key="6">
    <source>
        <dbReference type="Proteomes" id="UP001497623"/>
    </source>
</evidence>
<sequence length="345" mass="38671">MKSHIILLLQIVIVYGSGQIISHRDQIVSDVYNQSRVHVMQDGRHQPEYNIYDQQCPDAADIAPCVCRYDNEDSAMDLDCSAVESEDQLKQIFKADFPSKHFNRFVLRFNDNIKVLEAGVFNGISFEKINITQSKLEVVELHALDSCYETATEIVLWANKITSFQFDELSHFSKLRYFDISGNSLSVIPADAFEGLTALEIIAIIGNNASIVGTFQDLPNLRVIYLDINDITTIPSKFIQSGSSDLRDIYLNCNKIVSVEPGAFDTVDGLHIEIGINSLSTLEEATWRPYLEVRGVLLAAGNPLVCGCDIAWLFGEDQLLEQVHEATCTDGENLHDLDPEMFDHC</sequence>
<dbReference type="Proteomes" id="UP001497623">
    <property type="component" value="Unassembled WGS sequence"/>
</dbReference>